<evidence type="ECO:0000259" key="3">
    <source>
        <dbReference type="Pfam" id="PF24883"/>
    </source>
</evidence>
<dbReference type="EMBL" id="QPFP01000001">
    <property type="protein sequence ID" value="TEB40241.1"/>
    <property type="molecule type" value="Genomic_DNA"/>
</dbReference>
<keyword evidence="5" id="KW-1185">Reference proteome</keyword>
<dbReference type="OrthoDB" id="626167at2759"/>
<sequence length="666" mass="75304">MSPRPDDEQRFPSGDNISYKWDNSRNDNSRHHVGDVHKTTNHFHGSTSSPGTFKGPQDRLEEFVSKGAAHDSAERGTDAPKCFPETREAVQGELLSHIEHGGARVVWLTGPAGAGKTAIMGSIADECHTRGWLAGSFFISVAAMKVDRCSKRYIIPTLAYHLLQLNIPGLRAAILASIEAHPSVFDKRLDQQVEILILSPIRKVLKAADASSWPKVVLVDGVDECAADEGRSFETEQDRQRSKEDNHREVLSSLVQATSDPSFPFHIIVTSRPERAIEGYFSSLPLGGIKKVFLDSKYSPEADMELYAQAMLNQIGMQCGLPGRWYARAGQMLGIEDLPCYWAQEASEQFVYIATVIRYIERGPGTPQERLKRVLNWRRSNSSEPFATLDAIYGGILKTSPDQTMAVKWIRTVLAYDNHEESAWYISTLLESAPGETGYLLGPLSSLIRIVNHKGEPDFHFYHKSLSDFLYDPQRSGDLHIPNDEHNDFESSRYSAVLKNRGPLVPLPANHTFDAFMGHFCQYLSCSDVFPPAYNHRHDASDIDWWLAHHHLARDAPRGVSEAFGLVHGKCRWYACRPSCKLWRKCIIQFAKANGWCVPTGLEMLRDRFKPIPWHSSDPREVPLDELLGPPDYVSRHRRERLDRLDRLDRLEQLDRLEERSARPDS</sequence>
<comment type="caution">
    <text evidence="4">The sequence shown here is derived from an EMBL/GenBank/DDBJ whole genome shotgun (WGS) entry which is preliminary data.</text>
</comment>
<dbReference type="PANTHER" id="PTHR10039">
    <property type="entry name" value="AMELOGENIN"/>
    <property type="match status" value="1"/>
</dbReference>
<keyword evidence="1" id="KW-0677">Repeat</keyword>
<accession>A0A4Y7U1X2</accession>
<dbReference type="Gene3D" id="3.40.50.300">
    <property type="entry name" value="P-loop containing nucleotide triphosphate hydrolases"/>
    <property type="match status" value="1"/>
</dbReference>
<evidence type="ECO:0000256" key="2">
    <source>
        <dbReference type="SAM" id="MobiDB-lite"/>
    </source>
</evidence>
<evidence type="ECO:0000313" key="4">
    <source>
        <dbReference type="EMBL" id="TEB40241.1"/>
    </source>
</evidence>
<protein>
    <recommendedName>
        <fullName evidence="3">Nephrocystin 3-like N-terminal domain-containing protein</fullName>
    </recommendedName>
</protein>
<dbReference type="InterPro" id="IPR027417">
    <property type="entry name" value="P-loop_NTPase"/>
</dbReference>
<gene>
    <name evidence="4" type="ORF">FA13DRAFT_1784826</name>
</gene>
<dbReference type="STRING" id="71717.A0A4Y7U1X2"/>
<dbReference type="AlphaFoldDB" id="A0A4Y7U1X2"/>
<feature type="compositionally biased region" description="Basic and acidic residues" evidence="2">
    <location>
        <begin position="1"/>
        <end position="10"/>
    </location>
</feature>
<reference evidence="4 5" key="1">
    <citation type="journal article" date="2019" name="Nat. Ecol. Evol.">
        <title>Megaphylogeny resolves global patterns of mushroom evolution.</title>
        <authorList>
            <person name="Varga T."/>
            <person name="Krizsan K."/>
            <person name="Foldi C."/>
            <person name="Dima B."/>
            <person name="Sanchez-Garcia M."/>
            <person name="Sanchez-Ramirez S."/>
            <person name="Szollosi G.J."/>
            <person name="Szarkandi J.G."/>
            <person name="Papp V."/>
            <person name="Albert L."/>
            <person name="Andreopoulos W."/>
            <person name="Angelini C."/>
            <person name="Antonin V."/>
            <person name="Barry K.W."/>
            <person name="Bougher N.L."/>
            <person name="Buchanan P."/>
            <person name="Buyck B."/>
            <person name="Bense V."/>
            <person name="Catcheside P."/>
            <person name="Chovatia M."/>
            <person name="Cooper J."/>
            <person name="Damon W."/>
            <person name="Desjardin D."/>
            <person name="Finy P."/>
            <person name="Geml J."/>
            <person name="Haridas S."/>
            <person name="Hughes K."/>
            <person name="Justo A."/>
            <person name="Karasinski D."/>
            <person name="Kautmanova I."/>
            <person name="Kiss B."/>
            <person name="Kocsube S."/>
            <person name="Kotiranta H."/>
            <person name="LaButti K.M."/>
            <person name="Lechner B.E."/>
            <person name="Liimatainen K."/>
            <person name="Lipzen A."/>
            <person name="Lukacs Z."/>
            <person name="Mihaltcheva S."/>
            <person name="Morgado L.N."/>
            <person name="Niskanen T."/>
            <person name="Noordeloos M.E."/>
            <person name="Ohm R.A."/>
            <person name="Ortiz-Santana B."/>
            <person name="Ovrebo C."/>
            <person name="Racz N."/>
            <person name="Riley R."/>
            <person name="Savchenko A."/>
            <person name="Shiryaev A."/>
            <person name="Soop K."/>
            <person name="Spirin V."/>
            <person name="Szebenyi C."/>
            <person name="Tomsovsky M."/>
            <person name="Tulloss R.E."/>
            <person name="Uehling J."/>
            <person name="Grigoriev I.V."/>
            <person name="Vagvolgyi C."/>
            <person name="Papp T."/>
            <person name="Martin F.M."/>
            <person name="Miettinen O."/>
            <person name="Hibbett D.S."/>
            <person name="Nagy L.G."/>
        </authorList>
    </citation>
    <scope>NUCLEOTIDE SEQUENCE [LARGE SCALE GENOMIC DNA]</scope>
    <source>
        <strain evidence="4 5">FP101781</strain>
    </source>
</reference>
<feature type="region of interest" description="Disordered" evidence="2">
    <location>
        <begin position="1"/>
        <end position="57"/>
    </location>
</feature>
<organism evidence="4 5">
    <name type="scientific">Coprinellus micaceus</name>
    <name type="common">Glistening ink-cap mushroom</name>
    <name type="synonym">Coprinus micaceus</name>
    <dbReference type="NCBI Taxonomy" id="71717"/>
    <lineage>
        <taxon>Eukaryota</taxon>
        <taxon>Fungi</taxon>
        <taxon>Dikarya</taxon>
        <taxon>Basidiomycota</taxon>
        <taxon>Agaricomycotina</taxon>
        <taxon>Agaricomycetes</taxon>
        <taxon>Agaricomycetidae</taxon>
        <taxon>Agaricales</taxon>
        <taxon>Agaricineae</taxon>
        <taxon>Psathyrellaceae</taxon>
        <taxon>Coprinellus</taxon>
    </lineage>
</organism>
<dbReference type="Pfam" id="PF24883">
    <property type="entry name" value="NPHP3_N"/>
    <property type="match status" value="1"/>
</dbReference>
<dbReference type="InterPro" id="IPR056884">
    <property type="entry name" value="NPHP3-like_N"/>
</dbReference>
<proteinExistence type="predicted"/>
<name>A0A4Y7U1X2_COPMI</name>
<evidence type="ECO:0000256" key="1">
    <source>
        <dbReference type="ARBA" id="ARBA00022737"/>
    </source>
</evidence>
<feature type="compositionally biased region" description="Basic and acidic residues" evidence="2">
    <location>
        <begin position="22"/>
        <end position="38"/>
    </location>
</feature>
<feature type="domain" description="Nephrocystin 3-like N-terminal" evidence="3">
    <location>
        <begin position="101"/>
        <end position="272"/>
    </location>
</feature>
<dbReference type="SUPFAM" id="SSF52540">
    <property type="entry name" value="P-loop containing nucleoside triphosphate hydrolases"/>
    <property type="match status" value="1"/>
</dbReference>
<dbReference type="Proteomes" id="UP000298030">
    <property type="component" value="Unassembled WGS sequence"/>
</dbReference>
<evidence type="ECO:0000313" key="5">
    <source>
        <dbReference type="Proteomes" id="UP000298030"/>
    </source>
</evidence>
<feature type="compositionally biased region" description="Polar residues" evidence="2">
    <location>
        <begin position="42"/>
        <end position="51"/>
    </location>
</feature>